<feature type="region of interest" description="Disordered" evidence="7">
    <location>
        <begin position="283"/>
        <end position="307"/>
    </location>
</feature>
<dbReference type="GO" id="GO:0031514">
    <property type="term" value="C:motile cilium"/>
    <property type="evidence" value="ECO:0007669"/>
    <property type="project" value="TreeGrafter"/>
</dbReference>
<evidence type="ECO:0000256" key="2">
    <source>
        <dbReference type="ARBA" id="ARBA00004316"/>
    </source>
</evidence>
<dbReference type="PANTHER" id="PTHR14871:SF1">
    <property type="entry name" value="DYNEIN REGULATORY COMPLEX PROTEIN 9"/>
    <property type="match status" value="1"/>
</dbReference>
<name>A0A7R9I602_9NEOP</name>
<dbReference type="EMBL" id="OD568337">
    <property type="protein sequence ID" value="CAD7446842.1"/>
    <property type="molecule type" value="Genomic_DNA"/>
</dbReference>
<dbReference type="AlphaFoldDB" id="A0A7R9I602"/>
<evidence type="ECO:0000256" key="7">
    <source>
        <dbReference type="SAM" id="MobiDB-lite"/>
    </source>
</evidence>
<feature type="compositionally biased region" description="Basic residues" evidence="7">
    <location>
        <begin position="297"/>
        <end position="307"/>
    </location>
</feature>
<dbReference type="PANTHER" id="PTHR14871">
    <property type="entry name" value="DYNEIN REGULATORY COMPLEX PROTEIN 9"/>
    <property type="match status" value="1"/>
</dbReference>
<accession>A0A7R9I602</accession>
<evidence type="ECO:0000256" key="3">
    <source>
        <dbReference type="ARBA" id="ARBA00022490"/>
    </source>
</evidence>
<dbReference type="GO" id="GO:0005856">
    <property type="term" value="C:cytoskeleton"/>
    <property type="evidence" value="ECO:0007669"/>
    <property type="project" value="UniProtKB-SubCell"/>
</dbReference>
<dbReference type="GO" id="GO:0005737">
    <property type="term" value="C:cytoplasm"/>
    <property type="evidence" value="ECO:0007669"/>
    <property type="project" value="TreeGrafter"/>
</dbReference>
<evidence type="ECO:0000256" key="4">
    <source>
        <dbReference type="ARBA" id="ARBA00023212"/>
    </source>
</evidence>
<dbReference type="InterPro" id="IPR042618">
    <property type="entry name" value="IQCG"/>
</dbReference>
<dbReference type="GO" id="GO:0044782">
    <property type="term" value="P:cilium organization"/>
    <property type="evidence" value="ECO:0007669"/>
    <property type="project" value="TreeGrafter"/>
</dbReference>
<sequence length="307" mass="36479">MFLNFRFGDVPNDEVINIQKTKLFDVSKEHTKFDKIHKNRAFLQETMRAVLTELGTSHTFTCLTEVMYNVTRMKKDEEDLILEGVGKAVELTYLKNRLRQEQIQRANDIGIREELIAKLKDDLQNQFFQNQMEQEFVNRWESARCEQNTERLDKTVSGLKEQEDLLKHNTDTEMRVHSDTINFLSKAIEKIEKEQQSWMNKYDSEMDEREVELSLLKNKKAEDYKELEDLALVFHHHQTEIDDYLDVKEVKQQTLAHETLLNRSALLIQDWWKYTMYRKKLGPYKPQKKDKKGDKGKGKKGGKKKKK</sequence>
<evidence type="ECO:0008006" key="9">
    <source>
        <dbReference type="Google" id="ProtNLM"/>
    </source>
</evidence>
<comment type="subcellular location">
    <subcellularLocation>
        <location evidence="2">Cell projection</location>
    </subcellularLocation>
    <subcellularLocation>
        <location evidence="1">Cytoplasm</location>
        <location evidence="1">Cytoskeleton</location>
    </subcellularLocation>
</comment>
<feature type="coiled-coil region" evidence="6">
    <location>
        <begin position="181"/>
        <end position="219"/>
    </location>
</feature>
<evidence type="ECO:0000313" key="8">
    <source>
        <dbReference type="EMBL" id="CAD7446842.1"/>
    </source>
</evidence>
<keyword evidence="5" id="KW-0966">Cell projection</keyword>
<keyword evidence="6" id="KW-0175">Coiled coil</keyword>
<evidence type="ECO:0000256" key="1">
    <source>
        <dbReference type="ARBA" id="ARBA00004245"/>
    </source>
</evidence>
<keyword evidence="4" id="KW-0206">Cytoskeleton</keyword>
<proteinExistence type="predicted"/>
<evidence type="ECO:0000256" key="6">
    <source>
        <dbReference type="SAM" id="Coils"/>
    </source>
</evidence>
<gene>
    <name evidence="8" type="ORF">TBIB3V08_LOCUS9163</name>
</gene>
<evidence type="ECO:0000256" key="5">
    <source>
        <dbReference type="ARBA" id="ARBA00023273"/>
    </source>
</evidence>
<protein>
    <recommendedName>
        <fullName evidence="9">Dynein regulatory complex protein 9</fullName>
    </recommendedName>
</protein>
<keyword evidence="3" id="KW-0963">Cytoplasm</keyword>
<reference evidence="8" key="1">
    <citation type="submission" date="2020-11" db="EMBL/GenBank/DDBJ databases">
        <authorList>
            <person name="Tran Van P."/>
        </authorList>
    </citation>
    <scope>NUCLEOTIDE SEQUENCE</scope>
</reference>
<organism evidence="8">
    <name type="scientific">Timema bartmani</name>
    <dbReference type="NCBI Taxonomy" id="61472"/>
    <lineage>
        <taxon>Eukaryota</taxon>
        <taxon>Metazoa</taxon>
        <taxon>Ecdysozoa</taxon>
        <taxon>Arthropoda</taxon>
        <taxon>Hexapoda</taxon>
        <taxon>Insecta</taxon>
        <taxon>Pterygota</taxon>
        <taxon>Neoptera</taxon>
        <taxon>Polyneoptera</taxon>
        <taxon>Phasmatodea</taxon>
        <taxon>Timematodea</taxon>
        <taxon>Timematoidea</taxon>
        <taxon>Timematidae</taxon>
        <taxon>Timema</taxon>
    </lineage>
</organism>